<comment type="cofactor">
    <cofactor evidence="1">
        <name>Mg(2+)</name>
        <dbReference type="ChEBI" id="CHEBI:18420"/>
    </cofactor>
</comment>
<dbReference type="Proteomes" id="UP001501570">
    <property type="component" value="Unassembled WGS sequence"/>
</dbReference>
<dbReference type="InterPro" id="IPR015797">
    <property type="entry name" value="NUDIX_hydrolase-like_dom_sf"/>
</dbReference>
<evidence type="ECO:0000259" key="3">
    <source>
        <dbReference type="PROSITE" id="PS51462"/>
    </source>
</evidence>
<comment type="caution">
    <text evidence="4">The sequence shown here is derived from an EMBL/GenBank/DDBJ whole genome shotgun (WGS) entry which is preliminary data.</text>
</comment>
<dbReference type="InterPro" id="IPR020084">
    <property type="entry name" value="NUDIX_hydrolase_CS"/>
</dbReference>
<dbReference type="PANTHER" id="PTHR43046:SF14">
    <property type="entry name" value="MUTT_NUDIX FAMILY PROTEIN"/>
    <property type="match status" value="1"/>
</dbReference>
<dbReference type="EMBL" id="BAABJQ010000002">
    <property type="protein sequence ID" value="GAA5178958.1"/>
    <property type="molecule type" value="Genomic_DNA"/>
</dbReference>
<keyword evidence="2 4" id="KW-0378">Hydrolase</keyword>
<dbReference type="InterPro" id="IPR000086">
    <property type="entry name" value="NUDIX_hydrolase_dom"/>
</dbReference>
<evidence type="ECO:0000313" key="5">
    <source>
        <dbReference type="Proteomes" id="UP001501570"/>
    </source>
</evidence>
<dbReference type="PANTHER" id="PTHR43046">
    <property type="entry name" value="GDP-MANNOSE MANNOSYL HYDROLASE"/>
    <property type="match status" value="1"/>
</dbReference>
<gene>
    <name evidence="4" type="ORF">GCM10023322_07420</name>
</gene>
<dbReference type="PROSITE" id="PS00893">
    <property type="entry name" value="NUDIX_BOX"/>
    <property type="match status" value="1"/>
</dbReference>
<accession>A0ABP9RKQ9</accession>
<dbReference type="GO" id="GO:0016787">
    <property type="term" value="F:hydrolase activity"/>
    <property type="evidence" value="ECO:0007669"/>
    <property type="project" value="UniProtKB-KW"/>
</dbReference>
<dbReference type="RefSeq" id="WP_345626078.1">
    <property type="nucleotide sequence ID" value="NZ_BAABJQ010000002.1"/>
</dbReference>
<evidence type="ECO:0000256" key="1">
    <source>
        <dbReference type="ARBA" id="ARBA00001946"/>
    </source>
</evidence>
<dbReference type="SUPFAM" id="SSF55811">
    <property type="entry name" value="Nudix"/>
    <property type="match status" value="1"/>
</dbReference>
<organism evidence="4 5">
    <name type="scientific">Rugosimonospora acidiphila</name>
    <dbReference type="NCBI Taxonomy" id="556531"/>
    <lineage>
        <taxon>Bacteria</taxon>
        <taxon>Bacillati</taxon>
        <taxon>Actinomycetota</taxon>
        <taxon>Actinomycetes</taxon>
        <taxon>Micromonosporales</taxon>
        <taxon>Micromonosporaceae</taxon>
        <taxon>Rugosimonospora</taxon>
    </lineage>
</organism>
<evidence type="ECO:0000256" key="2">
    <source>
        <dbReference type="ARBA" id="ARBA00022801"/>
    </source>
</evidence>
<dbReference type="PROSITE" id="PS51462">
    <property type="entry name" value="NUDIX"/>
    <property type="match status" value="1"/>
</dbReference>
<dbReference type="Gene3D" id="3.90.79.10">
    <property type="entry name" value="Nucleoside Triphosphate Pyrophosphohydrolase"/>
    <property type="match status" value="1"/>
</dbReference>
<dbReference type="CDD" id="cd03674">
    <property type="entry name" value="NUDIX_Hydrolase"/>
    <property type="match status" value="1"/>
</dbReference>
<dbReference type="Pfam" id="PF00293">
    <property type="entry name" value="NUDIX"/>
    <property type="match status" value="1"/>
</dbReference>
<sequence>MRDIIRGLVPGDSLEAEHQSDTLRWLRSTDDVFRRVKPATPPRHLVAYIVPVDPTDGSVLLVDHINAGLWLPPGGHVEPDEHPARTARREAREELGIDADRGRFDERPTFLTVTRTVGLDHGHTDVSVWFLVHCRRGMPLELDRNEFREARWWSPSELEAGDPGQFDPHFARFLSKTKQRV</sequence>
<evidence type="ECO:0000313" key="4">
    <source>
        <dbReference type="EMBL" id="GAA5178958.1"/>
    </source>
</evidence>
<feature type="domain" description="Nudix hydrolase" evidence="3">
    <location>
        <begin position="42"/>
        <end position="176"/>
    </location>
</feature>
<proteinExistence type="predicted"/>
<keyword evidence="5" id="KW-1185">Reference proteome</keyword>
<name>A0ABP9RKQ9_9ACTN</name>
<protein>
    <submittedName>
        <fullName evidence="4">NUDIX hydrolase</fullName>
    </submittedName>
</protein>
<reference evidence="5" key="1">
    <citation type="journal article" date="2019" name="Int. J. Syst. Evol. Microbiol.">
        <title>The Global Catalogue of Microorganisms (GCM) 10K type strain sequencing project: providing services to taxonomists for standard genome sequencing and annotation.</title>
        <authorList>
            <consortium name="The Broad Institute Genomics Platform"/>
            <consortium name="The Broad Institute Genome Sequencing Center for Infectious Disease"/>
            <person name="Wu L."/>
            <person name="Ma J."/>
        </authorList>
    </citation>
    <scope>NUCLEOTIDE SEQUENCE [LARGE SCALE GENOMIC DNA]</scope>
    <source>
        <strain evidence="5">JCM 18304</strain>
    </source>
</reference>